<dbReference type="CDD" id="cd23659">
    <property type="entry name" value="USP_At3g01520-like"/>
    <property type="match status" value="1"/>
</dbReference>
<proteinExistence type="predicted"/>
<feature type="domain" description="UspA" evidence="1">
    <location>
        <begin position="1"/>
        <end position="150"/>
    </location>
</feature>
<dbReference type="Proteomes" id="UP000242180">
    <property type="component" value="Unassembled WGS sequence"/>
</dbReference>
<dbReference type="PRINTS" id="PR01438">
    <property type="entry name" value="UNVRSLSTRESS"/>
</dbReference>
<organism evidence="2 3">
    <name type="scientific">Syncephalastrum racemosum</name>
    <name type="common">Filamentous fungus</name>
    <dbReference type="NCBI Taxonomy" id="13706"/>
    <lineage>
        <taxon>Eukaryota</taxon>
        <taxon>Fungi</taxon>
        <taxon>Fungi incertae sedis</taxon>
        <taxon>Mucoromycota</taxon>
        <taxon>Mucoromycotina</taxon>
        <taxon>Mucoromycetes</taxon>
        <taxon>Mucorales</taxon>
        <taxon>Syncephalastraceae</taxon>
        <taxon>Syncephalastrum</taxon>
    </lineage>
</organism>
<dbReference type="OMA" id="MGSFSDY"/>
<evidence type="ECO:0000313" key="2">
    <source>
        <dbReference type="EMBL" id="ORY90341.1"/>
    </source>
</evidence>
<dbReference type="AlphaFoldDB" id="A0A1X2GZT9"/>
<accession>A0A1X2GZT9</accession>
<dbReference type="SUPFAM" id="SSF52402">
    <property type="entry name" value="Adenine nucleotide alpha hydrolases-like"/>
    <property type="match status" value="1"/>
</dbReference>
<dbReference type="Pfam" id="PF00582">
    <property type="entry name" value="Usp"/>
    <property type="match status" value="1"/>
</dbReference>
<sequence length="151" mass="17213">MVRSIAIAVDPESSDSFRTLEWAKENFLRSTDHIHLISILVLDTEFMDGDAMESFVTPEQFADLEHQLTTGRMEAMRKLAEALEDYNTTIQVFQSSPNRAGNVLIQYVDTAHMECLIMGSRNLSGWRRFISGSFSEYVQTHVHCPVLIVKK</sequence>
<dbReference type="InterPro" id="IPR006015">
    <property type="entry name" value="Universal_stress_UspA"/>
</dbReference>
<name>A0A1X2GZT9_SYNRA</name>
<gene>
    <name evidence="2" type="ORF">BCR43DRAFT_499139</name>
</gene>
<evidence type="ECO:0000313" key="3">
    <source>
        <dbReference type="Proteomes" id="UP000242180"/>
    </source>
</evidence>
<dbReference type="Gene3D" id="3.40.50.620">
    <property type="entry name" value="HUPs"/>
    <property type="match status" value="1"/>
</dbReference>
<dbReference type="InterPro" id="IPR006016">
    <property type="entry name" value="UspA"/>
</dbReference>
<evidence type="ECO:0000259" key="1">
    <source>
        <dbReference type="Pfam" id="PF00582"/>
    </source>
</evidence>
<dbReference type="OrthoDB" id="843225at2759"/>
<dbReference type="PANTHER" id="PTHR31964:SF113">
    <property type="entry name" value="USPA DOMAIN-CONTAINING PROTEIN"/>
    <property type="match status" value="1"/>
</dbReference>
<protein>
    <recommendedName>
        <fullName evidence="1">UspA domain-containing protein</fullName>
    </recommendedName>
</protein>
<dbReference type="EMBL" id="MCGN01000012">
    <property type="protein sequence ID" value="ORY90341.1"/>
    <property type="molecule type" value="Genomic_DNA"/>
</dbReference>
<dbReference type="PANTHER" id="PTHR31964">
    <property type="entry name" value="ADENINE NUCLEOTIDE ALPHA HYDROLASES-LIKE SUPERFAMILY PROTEIN"/>
    <property type="match status" value="1"/>
</dbReference>
<reference evidence="2 3" key="1">
    <citation type="submission" date="2016-07" db="EMBL/GenBank/DDBJ databases">
        <title>Pervasive Adenine N6-methylation of Active Genes in Fungi.</title>
        <authorList>
            <consortium name="DOE Joint Genome Institute"/>
            <person name="Mondo S.J."/>
            <person name="Dannebaum R.O."/>
            <person name="Kuo R.C."/>
            <person name="Labutti K."/>
            <person name="Haridas S."/>
            <person name="Kuo A."/>
            <person name="Salamov A."/>
            <person name="Ahrendt S.R."/>
            <person name="Lipzen A."/>
            <person name="Sullivan W."/>
            <person name="Andreopoulos W.B."/>
            <person name="Clum A."/>
            <person name="Lindquist E."/>
            <person name="Daum C."/>
            <person name="Ramamoorthy G.K."/>
            <person name="Gryganskyi A."/>
            <person name="Culley D."/>
            <person name="Magnuson J.K."/>
            <person name="James T.Y."/>
            <person name="O'Malley M.A."/>
            <person name="Stajich J.E."/>
            <person name="Spatafora J.W."/>
            <person name="Visel A."/>
            <person name="Grigoriev I.V."/>
        </authorList>
    </citation>
    <scope>NUCLEOTIDE SEQUENCE [LARGE SCALE GENOMIC DNA]</scope>
    <source>
        <strain evidence="2 3">NRRL 2496</strain>
    </source>
</reference>
<dbReference type="InParanoid" id="A0A1X2GZT9"/>
<keyword evidence="3" id="KW-1185">Reference proteome</keyword>
<dbReference type="InterPro" id="IPR014729">
    <property type="entry name" value="Rossmann-like_a/b/a_fold"/>
</dbReference>
<comment type="caution">
    <text evidence="2">The sequence shown here is derived from an EMBL/GenBank/DDBJ whole genome shotgun (WGS) entry which is preliminary data.</text>
</comment>